<reference evidence="2 3" key="1">
    <citation type="submission" date="2016-10" db="EMBL/GenBank/DDBJ databases">
        <authorList>
            <person name="de Groot N.N."/>
        </authorList>
    </citation>
    <scope>NUCLEOTIDE SEQUENCE [LARGE SCALE GENOMIC DNA]</scope>
    <source>
        <strain evidence="2 3">JCM 21544</strain>
    </source>
</reference>
<organism evidence="2 3">
    <name type="scientific">Pseudomonas indica</name>
    <dbReference type="NCBI Taxonomy" id="137658"/>
    <lineage>
        <taxon>Bacteria</taxon>
        <taxon>Pseudomonadati</taxon>
        <taxon>Pseudomonadota</taxon>
        <taxon>Gammaproteobacteria</taxon>
        <taxon>Pseudomonadales</taxon>
        <taxon>Pseudomonadaceae</taxon>
        <taxon>Pseudomonas</taxon>
    </lineage>
</organism>
<evidence type="ECO:0000313" key="2">
    <source>
        <dbReference type="EMBL" id="SDL69113.1"/>
    </source>
</evidence>
<gene>
    <name evidence="2" type="ORF">SAMN05216186_12754</name>
</gene>
<proteinExistence type="predicted"/>
<feature type="chain" id="PRO_5011621125" description="PsiF repeat-containing protein" evidence="1">
    <location>
        <begin position="22"/>
        <end position="100"/>
    </location>
</feature>
<protein>
    <recommendedName>
        <fullName evidence="4">PsiF repeat-containing protein</fullName>
    </recommendedName>
</protein>
<feature type="signal peptide" evidence="1">
    <location>
        <begin position="1"/>
        <end position="21"/>
    </location>
</feature>
<dbReference type="Proteomes" id="UP000198706">
    <property type="component" value="Unassembled WGS sequence"/>
</dbReference>
<keyword evidence="3" id="KW-1185">Reference proteome</keyword>
<keyword evidence="1" id="KW-0732">Signal</keyword>
<dbReference type="OrthoDB" id="6902207at2"/>
<evidence type="ECO:0000256" key="1">
    <source>
        <dbReference type="SAM" id="SignalP"/>
    </source>
</evidence>
<evidence type="ECO:0008006" key="4">
    <source>
        <dbReference type="Google" id="ProtNLM"/>
    </source>
</evidence>
<dbReference type="EMBL" id="FNFD01000027">
    <property type="protein sequence ID" value="SDL69113.1"/>
    <property type="molecule type" value="Genomic_DNA"/>
</dbReference>
<dbReference type="RefSeq" id="WP_084336069.1">
    <property type="nucleotide sequence ID" value="NZ_CBKZNZ010000196.1"/>
</dbReference>
<sequence length="100" mass="10724">MRYHPLLALFASLAVTLPAAAADWPAGGKADFIKECVASSKSTHGEDAAKDYCECAADKVSDEFSEAEMEELHSKTGITPQMQQRLVSASSSCLSELNQE</sequence>
<evidence type="ECO:0000313" key="3">
    <source>
        <dbReference type="Proteomes" id="UP000198706"/>
    </source>
</evidence>
<accession>A0A1G9M4P7</accession>
<dbReference type="AlphaFoldDB" id="A0A1G9M4P7"/>
<name>A0A1G9M4P7_9PSED</name>